<evidence type="ECO:0000256" key="4">
    <source>
        <dbReference type="ARBA" id="ARBA00022614"/>
    </source>
</evidence>
<keyword evidence="17" id="KW-1185">Reference proteome</keyword>
<keyword evidence="9" id="KW-0472">Membrane</keyword>
<dbReference type="Pfam" id="PF23598">
    <property type="entry name" value="LRR_14"/>
    <property type="match status" value="1"/>
</dbReference>
<evidence type="ECO:0000256" key="11">
    <source>
        <dbReference type="ARBA" id="ARBA00023180"/>
    </source>
</evidence>
<feature type="region of interest" description="Disordered" evidence="12">
    <location>
        <begin position="809"/>
        <end position="829"/>
    </location>
</feature>
<dbReference type="PANTHER" id="PTHR48061">
    <property type="entry name" value="LEUCINE-RICH REPEAT RECEPTOR PROTEIN KINASE EMS1-LIKE-RELATED"/>
    <property type="match status" value="1"/>
</dbReference>
<feature type="domain" description="Leucine-rich repeat-containing N-terminal plant-type" evidence="14">
    <location>
        <begin position="35"/>
        <end position="86"/>
    </location>
</feature>
<dbReference type="InterPro" id="IPR003591">
    <property type="entry name" value="Leu-rich_rpt_typical-subtyp"/>
</dbReference>
<keyword evidence="4" id="KW-0433">Leucine-rich repeat</keyword>
<dbReference type="InterPro" id="IPR001611">
    <property type="entry name" value="Leu-rich_rpt"/>
</dbReference>
<evidence type="ECO:0000256" key="9">
    <source>
        <dbReference type="ARBA" id="ARBA00023136"/>
    </source>
</evidence>
<dbReference type="Proteomes" id="UP000030645">
    <property type="component" value="Unassembled WGS sequence"/>
</dbReference>
<evidence type="ECO:0000256" key="3">
    <source>
        <dbReference type="ARBA" id="ARBA00022475"/>
    </source>
</evidence>
<keyword evidence="7" id="KW-0677">Repeat</keyword>
<name>W9QQ90_9ROSA</name>
<comment type="similarity">
    <text evidence="2">Belongs to the RLP family.</text>
</comment>
<comment type="subcellular location">
    <subcellularLocation>
        <location evidence="1">Cell membrane</location>
        <topology evidence="1">Single-pass type I membrane protein</topology>
    </subcellularLocation>
</comment>
<dbReference type="eggNOG" id="KOG0619">
    <property type="taxonomic scope" value="Eukaryota"/>
</dbReference>
<dbReference type="SMART" id="SM00369">
    <property type="entry name" value="LRR_TYP"/>
    <property type="match status" value="7"/>
</dbReference>
<feature type="chain" id="PRO_5004930839" evidence="13">
    <location>
        <begin position="24"/>
        <end position="878"/>
    </location>
</feature>
<evidence type="ECO:0000256" key="8">
    <source>
        <dbReference type="ARBA" id="ARBA00022989"/>
    </source>
</evidence>
<dbReference type="FunFam" id="3.80.10.10:FF:000041">
    <property type="entry name" value="LRR receptor-like serine/threonine-protein kinase ERECTA"/>
    <property type="match status" value="1"/>
</dbReference>
<dbReference type="SUPFAM" id="SSF52058">
    <property type="entry name" value="L domain-like"/>
    <property type="match status" value="3"/>
</dbReference>
<dbReference type="Pfam" id="PF08263">
    <property type="entry name" value="LRRNT_2"/>
    <property type="match status" value="1"/>
</dbReference>
<dbReference type="InterPro" id="IPR013210">
    <property type="entry name" value="LRR_N_plant-typ"/>
</dbReference>
<dbReference type="InterPro" id="IPR046956">
    <property type="entry name" value="RLP23-like"/>
</dbReference>
<dbReference type="Pfam" id="PF13855">
    <property type="entry name" value="LRR_8"/>
    <property type="match status" value="1"/>
</dbReference>
<keyword evidence="5" id="KW-0812">Transmembrane</keyword>
<reference evidence="17" key="1">
    <citation type="submission" date="2013-01" db="EMBL/GenBank/DDBJ databases">
        <title>Draft Genome Sequence of a Mulberry Tree, Morus notabilis C.K. Schneid.</title>
        <authorList>
            <person name="He N."/>
            <person name="Zhao S."/>
        </authorList>
    </citation>
    <scope>NUCLEOTIDE SEQUENCE</scope>
</reference>
<dbReference type="Pfam" id="PF00560">
    <property type="entry name" value="LRR_1"/>
    <property type="match status" value="6"/>
</dbReference>
<dbReference type="InterPro" id="IPR055414">
    <property type="entry name" value="LRR_R13L4/SHOC2-like"/>
</dbReference>
<evidence type="ECO:0000256" key="10">
    <source>
        <dbReference type="ARBA" id="ARBA00023170"/>
    </source>
</evidence>
<keyword evidence="11" id="KW-0325">Glycoprotein</keyword>
<dbReference type="STRING" id="981085.W9QQ90"/>
<evidence type="ECO:0000259" key="15">
    <source>
        <dbReference type="Pfam" id="PF23598"/>
    </source>
</evidence>
<organism evidence="16 17">
    <name type="scientific">Morus notabilis</name>
    <dbReference type="NCBI Taxonomy" id="981085"/>
    <lineage>
        <taxon>Eukaryota</taxon>
        <taxon>Viridiplantae</taxon>
        <taxon>Streptophyta</taxon>
        <taxon>Embryophyta</taxon>
        <taxon>Tracheophyta</taxon>
        <taxon>Spermatophyta</taxon>
        <taxon>Magnoliopsida</taxon>
        <taxon>eudicotyledons</taxon>
        <taxon>Gunneridae</taxon>
        <taxon>Pentapetalae</taxon>
        <taxon>rosids</taxon>
        <taxon>fabids</taxon>
        <taxon>Rosales</taxon>
        <taxon>Moraceae</taxon>
        <taxon>Moreae</taxon>
        <taxon>Morus</taxon>
    </lineage>
</organism>
<proteinExistence type="inferred from homology"/>
<evidence type="ECO:0000313" key="17">
    <source>
        <dbReference type="Proteomes" id="UP000030645"/>
    </source>
</evidence>
<evidence type="ECO:0000256" key="2">
    <source>
        <dbReference type="ARBA" id="ARBA00009592"/>
    </source>
</evidence>
<feature type="domain" description="Disease resistance R13L4/SHOC-2-like LRR" evidence="15">
    <location>
        <begin position="195"/>
        <end position="353"/>
    </location>
</feature>
<keyword evidence="8" id="KW-1133">Transmembrane helix</keyword>
<evidence type="ECO:0000256" key="6">
    <source>
        <dbReference type="ARBA" id="ARBA00022729"/>
    </source>
</evidence>
<evidence type="ECO:0000256" key="7">
    <source>
        <dbReference type="ARBA" id="ARBA00022737"/>
    </source>
</evidence>
<evidence type="ECO:0000256" key="5">
    <source>
        <dbReference type="ARBA" id="ARBA00022692"/>
    </source>
</evidence>
<feature type="signal peptide" evidence="13">
    <location>
        <begin position="1"/>
        <end position="23"/>
    </location>
</feature>
<keyword evidence="3" id="KW-1003">Cell membrane</keyword>
<protein>
    <submittedName>
        <fullName evidence="16">Receptor-like protein 12</fullName>
    </submittedName>
</protein>
<dbReference type="InterPro" id="IPR032675">
    <property type="entry name" value="LRR_dom_sf"/>
</dbReference>
<dbReference type="FunFam" id="3.80.10.10:FF:000095">
    <property type="entry name" value="LRR receptor-like serine/threonine-protein kinase GSO1"/>
    <property type="match status" value="2"/>
</dbReference>
<evidence type="ECO:0000313" key="16">
    <source>
        <dbReference type="EMBL" id="EXB37638.1"/>
    </source>
</evidence>
<dbReference type="EMBL" id="KE343643">
    <property type="protein sequence ID" value="EXB37638.1"/>
    <property type="molecule type" value="Genomic_DNA"/>
</dbReference>
<sequence length="878" mass="98076">MGLLLMWLSLLVSLLMNFFPFHANSFNTSLQLSCHEDEKSALLQFKHSFVIDKSNCRYETDSPKASSWDSEGVSSDCCSWDGVECDEETGHVIGLDLSDGCIYGSIYSNSTLFHLVHLRKLNLAANNFNRSPIPTTISRLSELTYLNLSSSFFFGQVPDEISQLSRLTTLDLSWKYDELAEENLLKLKSTILRSLVQNLTHLEILRLDYVDVLSKIPDFLANFSSLTDLGLGNAGLHGSIPSSLSKLTELTRLRLAYNRLSGYIPSSLQNLTHLIDLRLQGNQFSGSIPSWLGNLTELKVIYLLGSELHGSIPDSLFKLNNLEILYLDGNHLGGTLEFDMFSKMRRLAQLGLADNKLSLVFGERNTTNGTTLPQFKILGLSSCNISEFPHFLRHQNELRFLDLSKNSIHGQVPKWIWNTSVQTLLWVNISNNFITGFQNPPTAILHWARLQVVDLHSNMLQGQLLIPLSSIEYVDVSNNMLSGEISPLICNLSSIEILDLSQNNFSGTVPHCLGSLSSSLFALNLRNNSFHGIIPLAIEKASNLLMIDFSHNQFQGKLPRSLAICTMLEYLDFSNNQLIDVFPTWLGTLPRLKVIFLQKNGFYGAIQRAKNTSEFPNLHIIDISNNSFSGALPCEYIFIWNGRKTFEMSNSTYMNAGVSIQVGPKDKYLIYYNYATTLVTKSVETYYGKIREELAVINLSSNKFSGEIPEFVGNLIALHSLNLSNNMLTGRIPLSVKGLSKLESLDLSRNMLSGEIPQQLTQLNFLQSFNVSHNNLTGPIPQGDQLRTFDQSSFEGNLGLCGDPLPKKCGDSEALQPTPSADKEDDDSGSPIQLDWKVVLAGSISGFIVGVALEDVMMTKRHGWFIRAFRRGLSRMEI</sequence>
<gene>
    <name evidence="16" type="ORF">L484_021845</name>
</gene>
<evidence type="ECO:0000256" key="1">
    <source>
        <dbReference type="ARBA" id="ARBA00004251"/>
    </source>
</evidence>
<dbReference type="GO" id="GO:0005886">
    <property type="term" value="C:plasma membrane"/>
    <property type="evidence" value="ECO:0007669"/>
    <property type="project" value="UniProtKB-SubCell"/>
</dbReference>
<evidence type="ECO:0000256" key="12">
    <source>
        <dbReference type="SAM" id="MobiDB-lite"/>
    </source>
</evidence>
<dbReference type="PANTHER" id="PTHR48061:SF12">
    <property type="entry name" value="DISEASE RESISTANCE LIKE PROTEIN"/>
    <property type="match status" value="1"/>
</dbReference>
<dbReference type="AlphaFoldDB" id="W9QQ90"/>
<keyword evidence="10 16" id="KW-0675">Receptor</keyword>
<evidence type="ECO:0000256" key="13">
    <source>
        <dbReference type="SAM" id="SignalP"/>
    </source>
</evidence>
<accession>W9QQ90</accession>
<evidence type="ECO:0000259" key="14">
    <source>
        <dbReference type="Pfam" id="PF08263"/>
    </source>
</evidence>
<keyword evidence="6 13" id="KW-0732">Signal</keyword>
<dbReference type="Gene3D" id="3.80.10.10">
    <property type="entry name" value="Ribonuclease Inhibitor"/>
    <property type="match status" value="2"/>
</dbReference>